<evidence type="ECO:0000313" key="2">
    <source>
        <dbReference type="Proteomes" id="UP000721861"/>
    </source>
</evidence>
<dbReference type="RefSeq" id="WP_212226467.1">
    <property type="nucleotide sequence ID" value="NZ_JAGUCN010000004.1"/>
</dbReference>
<evidence type="ECO:0000313" key="1">
    <source>
        <dbReference type="EMBL" id="MBS2210804.1"/>
    </source>
</evidence>
<sequence length="210" mass="24960">MKQDQRLLIIQLRDYLHSHQSEKINLAEVCKALGYQLTDITRWAPTPDSLIKQILDFKNLVISEVLDFEKYESESAIDSMVISGQEIYERFGQLSPAKYVFIAKMNPELYHSYQNQIIDFIEKRLSDNLEKGILNGEYRNDLNKSKIIEKYIARIKAIHSMDYLKSEHFTFANIFSNIFEDYLQEVATEENWNYFRKRKQFYEAISFANR</sequence>
<protein>
    <submittedName>
        <fullName evidence="1">Uncharacterized protein</fullName>
    </submittedName>
</protein>
<accession>A0ABS5K740</accession>
<gene>
    <name evidence="1" type="ORF">KEM09_05305</name>
</gene>
<keyword evidence="2" id="KW-1185">Reference proteome</keyword>
<dbReference type="Proteomes" id="UP000721861">
    <property type="component" value="Unassembled WGS sequence"/>
</dbReference>
<comment type="caution">
    <text evidence="1">The sequence shown here is derived from an EMBL/GenBank/DDBJ whole genome shotgun (WGS) entry which is preliminary data.</text>
</comment>
<reference evidence="1 2" key="1">
    <citation type="journal article" date="2014" name="Int. J. Syst. Evol. Microbiol.">
        <title>Carboxylicivirga gen. nov. in the family Marinilabiliaceae with two novel species, Carboxylicivirga mesophila sp. nov. and Carboxylicivirga taeanensis sp. nov., and reclassification of Cytophaga fermentans as Saccharicrinis fermentans gen. nov., comb. nov.</title>
        <authorList>
            <person name="Yang S.H."/>
            <person name="Seo H.S."/>
            <person name="Woo J.H."/>
            <person name="Oh H.M."/>
            <person name="Jang H."/>
            <person name="Lee J.H."/>
            <person name="Kim S.J."/>
            <person name="Kwon K.K."/>
        </authorList>
    </citation>
    <scope>NUCLEOTIDE SEQUENCE [LARGE SCALE GENOMIC DNA]</scope>
    <source>
        <strain evidence="1 2">JCM 18290</strain>
    </source>
</reference>
<dbReference type="EMBL" id="JAGUCN010000004">
    <property type="protein sequence ID" value="MBS2210804.1"/>
    <property type="molecule type" value="Genomic_DNA"/>
</dbReference>
<organism evidence="1 2">
    <name type="scientific">Carboxylicivirga mesophila</name>
    <dbReference type="NCBI Taxonomy" id="1166478"/>
    <lineage>
        <taxon>Bacteria</taxon>
        <taxon>Pseudomonadati</taxon>
        <taxon>Bacteroidota</taxon>
        <taxon>Bacteroidia</taxon>
        <taxon>Marinilabiliales</taxon>
        <taxon>Marinilabiliaceae</taxon>
        <taxon>Carboxylicivirga</taxon>
    </lineage>
</organism>
<proteinExistence type="predicted"/>
<name>A0ABS5K740_9BACT</name>